<keyword evidence="2" id="KW-1185">Reference proteome</keyword>
<dbReference type="Proteomes" id="UP001141253">
    <property type="component" value="Chromosome 17"/>
</dbReference>
<gene>
    <name evidence="1" type="ORF">OIU77_002256</name>
</gene>
<name>A0ABQ9B5H5_9ROSI</name>
<protein>
    <submittedName>
        <fullName evidence="1">Uncharacterized protein</fullName>
    </submittedName>
</protein>
<organism evidence="1 2">
    <name type="scientific">Salix suchowensis</name>
    <dbReference type="NCBI Taxonomy" id="1278906"/>
    <lineage>
        <taxon>Eukaryota</taxon>
        <taxon>Viridiplantae</taxon>
        <taxon>Streptophyta</taxon>
        <taxon>Embryophyta</taxon>
        <taxon>Tracheophyta</taxon>
        <taxon>Spermatophyta</taxon>
        <taxon>Magnoliopsida</taxon>
        <taxon>eudicotyledons</taxon>
        <taxon>Gunneridae</taxon>
        <taxon>Pentapetalae</taxon>
        <taxon>rosids</taxon>
        <taxon>fabids</taxon>
        <taxon>Malpighiales</taxon>
        <taxon>Salicaceae</taxon>
        <taxon>Saliceae</taxon>
        <taxon>Salix</taxon>
    </lineage>
</organism>
<dbReference type="EMBL" id="JAPFFI010000013">
    <property type="protein sequence ID" value="KAJ6371897.1"/>
    <property type="molecule type" value="Genomic_DNA"/>
</dbReference>
<proteinExistence type="predicted"/>
<reference evidence="1" key="1">
    <citation type="submission" date="2022-10" db="EMBL/GenBank/DDBJ databases">
        <authorList>
            <person name="Hyden B.L."/>
            <person name="Feng K."/>
            <person name="Yates T."/>
            <person name="Jawdy S."/>
            <person name="Smart L.B."/>
            <person name="Muchero W."/>
        </authorList>
    </citation>
    <scope>NUCLEOTIDE SEQUENCE</scope>
    <source>
        <tissue evidence="1">Shoot tip</tissue>
    </source>
</reference>
<evidence type="ECO:0000313" key="2">
    <source>
        <dbReference type="Proteomes" id="UP001141253"/>
    </source>
</evidence>
<evidence type="ECO:0000313" key="1">
    <source>
        <dbReference type="EMBL" id="KAJ6371897.1"/>
    </source>
</evidence>
<accession>A0ABQ9B5H5</accession>
<sequence>MKMERMVACTP</sequence>
<feature type="non-terminal residue" evidence="1">
    <location>
        <position position="11"/>
    </location>
</feature>
<comment type="caution">
    <text evidence="1">The sequence shown here is derived from an EMBL/GenBank/DDBJ whole genome shotgun (WGS) entry which is preliminary data.</text>
</comment>
<reference evidence="1" key="2">
    <citation type="journal article" date="2023" name="Int. J. Mol. Sci.">
        <title>De Novo Assembly and Annotation of 11 Diverse Shrub Willow (Salix) Genomes Reveals Novel Gene Organization in Sex-Linked Regions.</title>
        <authorList>
            <person name="Hyden B."/>
            <person name="Feng K."/>
            <person name="Yates T.B."/>
            <person name="Jawdy S."/>
            <person name="Cereghino C."/>
            <person name="Smart L.B."/>
            <person name="Muchero W."/>
        </authorList>
    </citation>
    <scope>NUCLEOTIDE SEQUENCE</scope>
    <source>
        <tissue evidence="1">Shoot tip</tissue>
    </source>
</reference>